<sequence length="310" mass="36277">MTSIENLAKEWAVNSNEVLRVSLYSGADDKEPVTFGPVFTYPIYGDAETIYGFKDLTIDLKFDETSMLPLLECSWSKRLIEDSEDPKKTLLEYLPEDTSMTEEQWLEKRKEPFEIPGTLVESFTDKEGDEYNIYRGRGVGGAFYETLVQIFLKDKAVREISVEDPSEAFDDLRDRCDLTRLYENGTWTNSDLIKSVHITPEWIEATREHNKMTTRQFDRCLEMALLKFADIDADPTVARRYRLLVKKRLYLRNKEPLDEMSKEEKKEKLEETFEVLKEDYLRILSKVKFDKKRSAVSTAEEESSFKKQKI</sequence>
<organism evidence="1 2">
    <name type="scientific">Geotrichum galactomycetum</name>
    <dbReference type="NCBI Taxonomy" id="27317"/>
    <lineage>
        <taxon>Eukaryota</taxon>
        <taxon>Fungi</taxon>
        <taxon>Dikarya</taxon>
        <taxon>Ascomycota</taxon>
        <taxon>Saccharomycotina</taxon>
        <taxon>Dipodascomycetes</taxon>
        <taxon>Dipodascales</taxon>
        <taxon>Dipodascaceae</taxon>
        <taxon>Geotrichum</taxon>
    </lineage>
</organism>
<accession>A0ACB6V435</accession>
<proteinExistence type="predicted"/>
<reference evidence="1 2" key="1">
    <citation type="journal article" date="2020" name="Front. Microbiol.">
        <title>Phenotypic and Genetic Characterization of the Cheese Ripening Yeast Geotrichum candidum.</title>
        <authorList>
            <person name="Perkins V."/>
            <person name="Vignola S."/>
            <person name="Lessard M.H."/>
            <person name="Plante P.L."/>
            <person name="Corbeil J."/>
            <person name="Dugat-Bony E."/>
            <person name="Frenette M."/>
            <person name="Labrie S."/>
        </authorList>
    </citation>
    <scope>NUCLEOTIDE SEQUENCE [LARGE SCALE GENOMIC DNA]</scope>
    <source>
        <strain evidence="1 2">LMA-1147</strain>
    </source>
</reference>
<protein>
    <submittedName>
        <fullName evidence="1">Uncharacterized protein</fullName>
    </submittedName>
</protein>
<keyword evidence="2" id="KW-1185">Reference proteome</keyword>
<evidence type="ECO:0000313" key="1">
    <source>
        <dbReference type="EMBL" id="KAF5097209.1"/>
    </source>
</evidence>
<dbReference type="EMBL" id="QVQA01000071">
    <property type="protein sequence ID" value="KAF5097209.1"/>
    <property type="molecule type" value="Genomic_DNA"/>
</dbReference>
<name>A0ACB6V435_9ASCO</name>
<gene>
    <name evidence="1" type="ORF">D0Z00_002486</name>
</gene>
<dbReference type="Proteomes" id="UP000744676">
    <property type="component" value="Unassembled WGS sequence"/>
</dbReference>
<comment type="caution">
    <text evidence="1">The sequence shown here is derived from an EMBL/GenBank/DDBJ whole genome shotgun (WGS) entry which is preliminary data.</text>
</comment>
<evidence type="ECO:0000313" key="2">
    <source>
        <dbReference type="Proteomes" id="UP000744676"/>
    </source>
</evidence>